<reference evidence="1 2" key="1">
    <citation type="submission" date="2019-03" db="EMBL/GenBank/DDBJ databases">
        <title>Metabolic potential of uncultured bacteria and archaea associated with petroleum seepage in deep-sea sediments.</title>
        <authorList>
            <person name="Dong X."/>
            <person name="Hubert C."/>
        </authorList>
    </citation>
    <scope>NUCLEOTIDE SEQUENCE [LARGE SCALE GENOMIC DNA]</scope>
    <source>
        <strain evidence="1">E44_bin7</strain>
    </source>
</reference>
<dbReference type="AlphaFoldDB" id="A0A523RRM9"/>
<evidence type="ECO:0000313" key="1">
    <source>
        <dbReference type="EMBL" id="TET08435.1"/>
    </source>
</evidence>
<evidence type="ECO:0000313" key="2">
    <source>
        <dbReference type="Proteomes" id="UP000316360"/>
    </source>
</evidence>
<organism evidence="1 2">
    <name type="scientific">Aerophobetes bacterium</name>
    <dbReference type="NCBI Taxonomy" id="2030807"/>
    <lineage>
        <taxon>Bacteria</taxon>
        <taxon>Candidatus Aerophobota</taxon>
    </lineage>
</organism>
<dbReference type="Proteomes" id="UP000316360">
    <property type="component" value="Unassembled WGS sequence"/>
</dbReference>
<protein>
    <submittedName>
        <fullName evidence="1">Uncharacterized protein</fullName>
    </submittedName>
</protein>
<comment type="caution">
    <text evidence="1">The sequence shown here is derived from an EMBL/GenBank/DDBJ whole genome shotgun (WGS) entry which is preliminary data.</text>
</comment>
<proteinExistence type="predicted"/>
<gene>
    <name evidence="1" type="ORF">E3J84_06225</name>
</gene>
<name>A0A523RRM9_UNCAE</name>
<accession>A0A523RRM9</accession>
<sequence>MFRYIPQLNSLTIEDFGTLGMNAKRWKEYQSLWDTTKAEEPTLGARGQGKFLFHYFAKNKLVLTESIDEEKNYRFSFGTSEEYDDENKKLEDFIPNAKPLDHQGTRIWIMDLKQELRDELLDYKAFMNYIAATWWEIIRNWNATFIVNFNGTDHKVVLPELPVAEKEKVFPSEKIIDLGKVKKLVLRYCKNEVPELYRGIAVQRGGMTILRLPVSAEETIKNKIYGYCTFDEDLESELKKVELPNHFGFNPKRAWNHTREYIRKKSDEFVQEISPVRKREITLPQDLIERAVLIVNNLVREYAPELAAEVTGPGGGKKPVEKPYGKRPLPDIRIDTFRGNARKLEYDESLITECELVNDTDNAAKLQLRIEVRHEEGDLKFNPRYTIVLDSNKRERIDIPLVDFQENIDKPGEYKATAVLENGKETEPHTRSFTFYLHEEPPPPRGRVFLSTMRFLYGKGKPFERSKQLPLTDKAVLYIIFDHPDFAHVREVAGSKKAQKKEVFLYSIKCGIDEAVQKLLEFKYNEGQLDTEEIRVIKAKCDAMYYDAVLSPTA</sequence>
<dbReference type="EMBL" id="SOKJ01000356">
    <property type="protein sequence ID" value="TET08435.1"/>
    <property type="molecule type" value="Genomic_DNA"/>
</dbReference>